<dbReference type="Proteomes" id="UP000179129">
    <property type="component" value="Unassembled WGS sequence"/>
</dbReference>
<dbReference type="HAMAP" id="MF_00226_B">
    <property type="entry name" value="CinA_B"/>
    <property type="match status" value="1"/>
</dbReference>
<evidence type="ECO:0000313" key="4">
    <source>
        <dbReference type="Proteomes" id="UP000179129"/>
    </source>
</evidence>
<protein>
    <recommendedName>
        <fullName evidence="1">CinA-like protein</fullName>
    </recommendedName>
</protein>
<gene>
    <name evidence="3" type="ORF">A3F83_07760</name>
</gene>
<dbReference type="InterPro" id="IPR001453">
    <property type="entry name" value="MoaB/Mog_dom"/>
</dbReference>
<sequence length="419" mass="44760">MDLILLSIGTEILKGRIANTNAQHMAARLFASGFGVREILSIGDTEEAIISSLEGCFAKAQVVIATGGLGPTRDDITKTAACRYFGKKLIFDEELFKKLELFFFSLGYKSFPELSRNQALVPEGATVLPNPRGTASGILFEEQGRLLFLLPGVPGEMKGLLDEQVLPLLLKRFRAGEPETAIVRTIGLGESVIAERIEKGLSEEELALLGYYPHGGQVDIVISGPPGGQSPSGGAIGRVADHVAAVLEGYVFSRDERSLLEIIGSILSREGKKLAVAESCTGGLLAKRITDIPGSSAWFDSGVVSYSNRSKAAYLGVPPELIEKCGAVSEEVAGAMAEGMRQACPADYALGITGIAGPTGGTPEKPAGTVYIALSDETGTRSQKYKFNGDREQVRTRSVIKAVELLWRKLKEDYPLVLP</sequence>
<reference evidence="3 4" key="1">
    <citation type="journal article" date="2016" name="Nat. Commun.">
        <title>Thousands of microbial genomes shed light on interconnected biogeochemical processes in an aquifer system.</title>
        <authorList>
            <person name="Anantharaman K."/>
            <person name="Brown C.T."/>
            <person name="Hug L.A."/>
            <person name="Sharon I."/>
            <person name="Castelle C.J."/>
            <person name="Probst A.J."/>
            <person name="Thomas B.C."/>
            <person name="Singh A."/>
            <person name="Wilkins M.J."/>
            <person name="Karaoz U."/>
            <person name="Brodie E.L."/>
            <person name="Williams K.H."/>
            <person name="Hubbard S.S."/>
            <person name="Banfield J.F."/>
        </authorList>
    </citation>
    <scope>NUCLEOTIDE SEQUENCE [LARGE SCALE GENOMIC DNA]</scope>
</reference>
<dbReference type="Gene3D" id="3.40.980.10">
    <property type="entry name" value="MoaB/Mog-like domain"/>
    <property type="match status" value="1"/>
</dbReference>
<dbReference type="InterPro" id="IPR036653">
    <property type="entry name" value="CinA-like_C"/>
</dbReference>
<dbReference type="Pfam" id="PF18146">
    <property type="entry name" value="CinA_KH"/>
    <property type="match status" value="1"/>
</dbReference>
<comment type="caution">
    <text evidence="3">The sequence shown here is derived from an EMBL/GenBank/DDBJ whole genome shotgun (WGS) entry which is preliminary data.</text>
</comment>
<dbReference type="Pfam" id="PF02464">
    <property type="entry name" value="CinA"/>
    <property type="match status" value="1"/>
</dbReference>
<dbReference type="Pfam" id="PF00994">
    <property type="entry name" value="MoCF_biosynth"/>
    <property type="match status" value="1"/>
</dbReference>
<evidence type="ECO:0000256" key="1">
    <source>
        <dbReference type="HAMAP-Rule" id="MF_00226"/>
    </source>
</evidence>
<feature type="domain" description="MoaB/Mog" evidence="2">
    <location>
        <begin position="4"/>
        <end position="172"/>
    </location>
</feature>
<dbReference type="PIRSF" id="PIRSF006728">
    <property type="entry name" value="CinA"/>
    <property type="match status" value="1"/>
</dbReference>
<dbReference type="NCBIfam" id="TIGR00199">
    <property type="entry name" value="PncC_domain"/>
    <property type="match status" value="1"/>
</dbReference>
<dbReference type="AlphaFoldDB" id="A0A1F5YS28"/>
<evidence type="ECO:0000259" key="2">
    <source>
        <dbReference type="SMART" id="SM00852"/>
    </source>
</evidence>
<dbReference type="InterPro" id="IPR041424">
    <property type="entry name" value="CinA_KH"/>
</dbReference>
<dbReference type="PANTHER" id="PTHR13939">
    <property type="entry name" value="NICOTINAMIDE-NUCLEOTIDE AMIDOHYDROLASE PNCC"/>
    <property type="match status" value="1"/>
</dbReference>
<dbReference type="SUPFAM" id="SSF142433">
    <property type="entry name" value="CinA-like"/>
    <property type="match status" value="1"/>
</dbReference>
<dbReference type="InterPro" id="IPR036425">
    <property type="entry name" value="MoaB/Mog-like_dom_sf"/>
</dbReference>
<evidence type="ECO:0000313" key="3">
    <source>
        <dbReference type="EMBL" id="OGG02873.1"/>
    </source>
</evidence>
<dbReference type="InterPro" id="IPR008136">
    <property type="entry name" value="CinA_C"/>
</dbReference>
<dbReference type="SMART" id="SM00852">
    <property type="entry name" value="MoCF_biosynth"/>
    <property type="match status" value="1"/>
</dbReference>
<dbReference type="Gene3D" id="3.90.950.20">
    <property type="entry name" value="CinA-like"/>
    <property type="match status" value="1"/>
</dbReference>
<dbReference type="PANTHER" id="PTHR13939:SF0">
    <property type="entry name" value="NMN AMIDOHYDROLASE-LIKE PROTEIN YFAY"/>
    <property type="match status" value="1"/>
</dbReference>
<dbReference type="SUPFAM" id="SSF53218">
    <property type="entry name" value="Molybdenum cofactor biosynthesis proteins"/>
    <property type="match status" value="1"/>
</dbReference>
<organism evidence="3 4">
    <name type="scientific">Candidatus Glassbacteria bacterium RIFCSPLOWO2_12_FULL_58_11</name>
    <dbReference type="NCBI Taxonomy" id="1817867"/>
    <lineage>
        <taxon>Bacteria</taxon>
        <taxon>Candidatus Glassiibacteriota</taxon>
    </lineage>
</organism>
<dbReference type="CDD" id="cd00885">
    <property type="entry name" value="cinA"/>
    <property type="match status" value="1"/>
</dbReference>
<dbReference type="InterPro" id="IPR008135">
    <property type="entry name" value="Competence-induced_CinA"/>
</dbReference>
<dbReference type="NCBIfam" id="TIGR00200">
    <property type="entry name" value="cinA_nterm"/>
    <property type="match status" value="1"/>
</dbReference>
<dbReference type="EMBL" id="MFIX01000168">
    <property type="protein sequence ID" value="OGG02873.1"/>
    <property type="molecule type" value="Genomic_DNA"/>
</dbReference>
<accession>A0A1F5YS28</accession>
<proteinExistence type="inferred from homology"/>
<name>A0A1F5YS28_9BACT</name>
<dbReference type="STRING" id="1817867.A3F83_07760"/>
<dbReference type="Gene3D" id="3.30.70.2860">
    <property type="match status" value="1"/>
</dbReference>
<comment type="similarity">
    <text evidence="1">Belongs to the CinA family.</text>
</comment>
<dbReference type="NCBIfam" id="NF001813">
    <property type="entry name" value="PRK00549.1"/>
    <property type="match status" value="1"/>
</dbReference>
<dbReference type="InterPro" id="IPR050101">
    <property type="entry name" value="CinA"/>
</dbReference>